<dbReference type="EC" id="3.6.1.1" evidence="3"/>
<dbReference type="SUPFAM" id="SSF50324">
    <property type="entry name" value="Inorganic pyrophosphatase"/>
    <property type="match status" value="1"/>
</dbReference>
<dbReference type="PROSITE" id="PS00387">
    <property type="entry name" value="PPASE"/>
    <property type="match status" value="1"/>
</dbReference>
<gene>
    <name evidence="7" type="primary">AlNc14C268G9933</name>
    <name evidence="8" type="synonym">AlNc14C381G11218</name>
    <name evidence="7" type="ORF">ALNC14_111340</name>
    <name evidence="8" type="ORF">ALNC14_126560</name>
</gene>
<evidence type="ECO:0000256" key="1">
    <source>
        <dbReference type="ARBA" id="ARBA00001946"/>
    </source>
</evidence>
<dbReference type="PANTHER" id="PTHR10286">
    <property type="entry name" value="INORGANIC PYROPHOSPHATASE"/>
    <property type="match status" value="1"/>
</dbReference>
<name>F0WUB2_9STRA</name>
<dbReference type="GO" id="GO:0006796">
    <property type="term" value="P:phosphate-containing compound metabolic process"/>
    <property type="evidence" value="ECO:0007669"/>
    <property type="project" value="InterPro"/>
</dbReference>
<dbReference type="HOGENOM" id="CLU_040684_0_0_1"/>
<dbReference type="InterPro" id="IPR036649">
    <property type="entry name" value="Pyrophosphatase_sf"/>
</dbReference>
<proteinExistence type="inferred from homology"/>
<dbReference type="GO" id="GO:0004427">
    <property type="term" value="F:inorganic diphosphate phosphatase activity"/>
    <property type="evidence" value="ECO:0007669"/>
    <property type="project" value="UniProtKB-EC"/>
</dbReference>
<comment type="cofactor">
    <cofactor evidence="1">
        <name>Mg(2+)</name>
        <dbReference type="ChEBI" id="CHEBI:18420"/>
    </cofactor>
</comment>
<evidence type="ECO:0000313" key="8">
    <source>
        <dbReference type="EMBL" id="CCA26512.1"/>
    </source>
</evidence>
<dbReference type="AlphaFoldDB" id="F0WUB2"/>
<sequence length="273" mass="31671">MFKLLKKYTEKAYTTTVNFQLIRTMYRLARKFHSIRRIGSADSTACRYRFYDYKEAQVSPWHDIPLRCENSDSIFHFISEIPRGERAKLEIACKEAYNPIKQDVTRTGSARFYHSDSLVNYGCLPQTWENPFLLDPHTGFKGDNDPVDVVEISQICRASIGDVLRVKVLGVLAMIDDQETDWKIIAINTDDPIAAEVEDVNDLYRFSEYRVLLPRITEWFRDYKIPDGKLPSEFAFDGKAQSQSLALKVIEETHNNWKDLMANPKLGEALWTR</sequence>
<dbReference type="CDD" id="cd00412">
    <property type="entry name" value="pyrophosphatase"/>
    <property type="match status" value="1"/>
</dbReference>
<accession>F0WUB2</accession>
<keyword evidence="4" id="KW-0479">Metal-binding</keyword>
<dbReference type="GO" id="GO:0000287">
    <property type="term" value="F:magnesium ion binding"/>
    <property type="evidence" value="ECO:0007669"/>
    <property type="project" value="InterPro"/>
</dbReference>
<keyword evidence="5" id="KW-0378">Hydrolase</keyword>
<dbReference type="GO" id="GO:0005737">
    <property type="term" value="C:cytoplasm"/>
    <property type="evidence" value="ECO:0007669"/>
    <property type="project" value="InterPro"/>
</dbReference>
<evidence type="ECO:0000256" key="4">
    <source>
        <dbReference type="ARBA" id="ARBA00022723"/>
    </source>
</evidence>
<evidence type="ECO:0000256" key="6">
    <source>
        <dbReference type="ARBA" id="ARBA00022842"/>
    </source>
</evidence>
<evidence type="ECO:0000256" key="5">
    <source>
        <dbReference type="ARBA" id="ARBA00022801"/>
    </source>
</evidence>
<dbReference type="EMBL" id="FR824425">
    <property type="protein sequence ID" value="CCA26512.1"/>
    <property type="molecule type" value="Genomic_DNA"/>
</dbReference>
<keyword evidence="6" id="KW-0460">Magnesium</keyword>
<dbReference type="InterPro" id="IPR008162">
    <property type="entry name" value="Pyrophosphatase"/>
</dbReference>
<dbReference type="Pfam" id="PF00719">
    <property type="entry name" value="Pyrophosphatase"/>
    <property type="match status" value="1"/>
</dbReference>
<protein>
    <recommendedName>
        <fullName evidence="3">inorganic diphosphatase</fullName>
        <ecNumber evidence="3">3.6.1.1</ecNumber>
    </recommendedName>
</protein>
<reference evidence="7" key="1">
    <citation type="journal article" date="2011" name="PLoS Biol.">
        <title>Gene gain and loss during evolution of obligate parasitism in the white rust pathogen of Arabidopsis thaliana.</title>
        <authorList>
            <person name="Kemen E."/>
            <person name="Gardiner A."/>
            <person name="Schultz-Larsen T."/>
            <person name="Kemen A.C."/>
            <person name="Balmuth A.L."/>
            <person name="Robert-Seilaniantz A."/>
            <person name="Bailey K."/>
            <person name="Holub E."/>
            <person name="Studholme D.J."/>
            <person name="Maclean D."/>
            <person name="Jones J.D."/>
        </authorList>
    </citation>
    <scope>NUCLEOTIDE SEQUENCE</scope>
</reference>
<dbReference type="EMBL" id="FR824313">
    <property type="protein sequence ID" value="CCA24990.1"/>
    <property type="molecule type" value="Genomic_DNA"/>
</dbReference>
<evidence type="ECO:0000313" key="7">
    <source>
        <dbReference type="EMBL" id="CCA24990.1"/>
    </source>
</evidence>
<dbReference type="Gene3D" id="3.90.80.10">
    <property type="entry name" value="Inorganic pyrophosphatase"/>
    <property type="match status" value="1"/>
</dbReference>
<organism evidence="7">
    <name type="scientific">Albugo laibachii Nc14</name>
    <dbReference type="NCBI Taxonomy" id="890382"/>
    <lineage>
        <taxon>Eukaryota</taxon>
        <taxon>Sar</taxon>
        <taxon>Stramenopiles</taxon>
        <taxon>Oomycota</taxon>
        <taxon>Peronosporomycetes</taxon>
        <taxon>Albuginales</taxon>
        <taxon>Albuginaceae</taxon>
        <taxon>Albugo</taxon>
    </lineage>
</organism>
<evidence type="ECO:0000256" key="2">
    <source>
        <dbReference type="ARBA" id="ARBA00006220"/>
    </source>
</evidence>
<comment type="similarity">
    <text evidence="2">Belongs to the PPase family.</text>
</comment>
<evidence type="ECO:0000256" key="3">
    <source>
        <dbReference type="ARBA" id="ARBA00012146"/>
    </source>
</evidence>
<reference evidence="7" key="2">
    <citation type="submission" date="2011-02" db="EMBL/GenBank/DDBJ databases">
        <authorList>
            <person name="MacLean D."/>
        </authorList>
    </citation>
    <scope>NUCLEOTIDE SEQUENCE</scope>
</reference>